<protein>
    <submittedName>
        <fullName evidence="1">Sporulation-control protein Spo0M homolog</fullName>
    </submittedName>
</protein>
<reference evidence="1 2" key="1">
    <citation type="submission" date="2017-06" db="EMBL/GenBank/DDBJ databases">
        <title>Genome sequencing of cyanobaciteial culture collection at National Institute for Environmental Studies (NIES).</title>
        <authorList>
            <person name="Hirose Y."/>
            <person name="Shimura Y."/>
            <person name="Fujisawa T."/>
            <person name="Nakamura Y."/>
            <person name="Kawachi M."/>
        </authorList>
    </citation>
    <scope>NUCLEOTIDE SEQUENCE [LARGE SCALE GENOMIC DNA]</scope>
    <source>
        <strain evidence="1 2">NIES-23</strain>
    </source>
</reference>
<gene>
    <name evidence="1" type="ORF">NIES23_25760</name>
</gene>
<dbReference type="AlphaFoldDB" id="A0A1Z4KLE3"/>
<dbReference type="InterPro" id="IPR009776">
    <property type="entry name" value="Spore_0_M"/>
</dbReference>
<evidence type="ECO:0000313" key="1">
    <source>
        <dbReference type="EMBL" id="BAY69777.1"/>
    </source>
</evidence>
<accession>A0A1Z4KLE3</accession>
<organism evidence="1 2">
    <name type="scientific">Trichormus variabilis NIES-23</name>
    <dbReference type="NCBI Taxonomy" id="1973479"/>
    <lineage>
        <taxon>Bacteria</taxon>
        <taxon>Bacillati</taxon>
        <taxon>Cyanobacteriota</taxon>
        <taxon>Cyanophyceae</taxon>
        <taxon>Nostocales</taxon>
        <taxon>Nostocaceae</taxon>
        <taxon>Trichormus</taxon>
    </lineage>
</organism>
<name>A0A1Z4KLE3_ANAVA</name>
<dbReference type="EMBL" id="AP018216">
    <property type="protein sequence ID" value="BAY69777.1"/>
    <property type="molecule type" value="Genomic_DNA"/>
</dbReference>
<evidence type="ECO:0000313" key="2">
    <source>
        <dbReference type="Proteomes" id="UP000217507"/>
    </source>
</evidence>
<sequence length="254" mass="29291">MFKNLLASVGIGAAKVDTRLFNNSVIPGGILEGEVYIRGGDVAQDIQDIYLKLATEYQREVDDSTVTEECVMVNYRLLEHLTIQPKEEVVIPFSLNLPDEMPLTFGHIPVYVRTGLDIKSAINPRDRDYLEVRTHPLMQRVLLAIEHLGFHLHKVDCEYTHYFGGAYPFVQELEFRPTGKYRHSLDELEVVFRLTADQLEVLLEIDKRARGWKGWLEEAFDIDERYARLIVKQSDLYETDVEALIDQIIQSHLS</sequence>
<dbReference type="PANTHER" id="PTHR40053:SF1">
    <property type="entry name" value="SPORULATION-CONTROL PROTEIN SPO0M"/>
    <property type="match status" value="1"/>
</dbReference>
<dbReference type="PANTHER" id="PTHR40053">
    <property type="entry name" value="SPORULATION-CONTROL PROTEIN SPO0M"/>
    <property type="match status" value="1"/>
</dbReference>
<dbReference type="Proteomes" id="UP000217507">
    <property type="component" value="Chromosome"/>
</dbReference>
<proteinExistence type="predicted"/>
<dbReference type="Pfam" id="PF07070">
    <property type="entry name" value="Spo0M"/>
    <property type="match status" value="1"/>
</dbReference>